<dbReference type="EMBL" id="JBHRSL010000002">
    <property type="protein sequence ID" value="MFC3050693.1"/>
    <property type="molecule type" value="Genomic_DNA"/>
</dbReference>
<evidence type="ECO:0000256" key="1">
    <source>
        <dbReference type="ARBA" id="ARBA00008416"/>
    </source>
</evidence>
<evidence type="ECO:0000313" key="6">
    <source>
        <dbReference type="Proteomes" id="UP001595444"/>
    </source>
</evidence>
<organism evidence="5 6">
    <name type="scientific">Kordiimonas pumila</name>
    <dbReference type="NCBI Taxonomy" id="2161677"/>
    <lineage>
        <taxon>Bacteria</taxon>
        <taxon>Pseudomonadati</taxon>
        <taxon>Pseudomonadota</taxon>
        <taxon>Alphaproteobacteria</taxon>
        <taxon>Kordiimonadales</taxon>
        <taxon>Kordiimonadaceae</taxon>
        <taxon>Kordiimonas</taxon>
    </lineage>
</organism>
<dbReference type="Proteomes" id="UP001595444">
    <property type="component" value="Unassembled WGS sequence"/>
</dbReference>
<dbReference type="InterPro" id="IPR041602">
    <property type="entry name" value="Quercetinase_C"/>
</dbReference>
<gene>
    <name evidence="5" type="ORF">ACFOKA_02120</name>
</gene>
<proteinExistence type="inferred from homology"/>
<dbReference type="CDD" id="cd02910">
    <property type="entry name" value="cupin_Yhhw_N"/>
    <property type="match status" value="1"/>
</dbReference>
<evidence type="ECO:0000259" key="3">
    <source>
        <dbReference type="Pfam" id="PF02678"/>
    </source>
</evidence>
<protein>
    <submittedName>
        <fullName evidence="5">Pirin family protein</fullName>
    </submittedName>
</protein>
<dbReference type="InterPro" id="IPR014710">
    <property type="entry name" value="RmlC-like_jellyroll"/>
</dbReference>
<dbReference type="Pfam" id="PF02678">
    <property type="entry name" value="Pirin"/>
    <property type="match status" value="1"/>
</dbReference>
<comment type="similarity">
    <text evidence="1 2">Belongs to the pirin family.</text>
</comment>
<dbReference type="Gene3D" id="2.60.120.10">
    <property type="entry name" value="Jelly Rolls"/>
    <property type="match status" value="2"/>
</dbReference>
<accession>A0ABV7D0L4</accession>
<dbReference type="SUPFAM" id="SSF51182">
    <property type="entry name" value="RmlC-like cupins"/>
    <property type="match status" value="1"/>
</dbReference>
<name>A0ABV7D0L4_9PROT</name>
<keyword evidence="6" id="KW-1185">Reference proteome</keyword>
<dbReference type="Pfam" id="PF17954">
    <property type="entry name" value="Pirin_C_2"/>
    <property type="match status" value="1"/>
</dbReference>
<dbReference type="InterPro" id="IPR003829">
    <property type="entry name" value="Pirin_N_dom"/>
</dbReference>
<dbReference type="RefSeq" id="WP_194212776.1">
    <property type="nucleotide sequence ID" value="NZ_CP061205.1"/>
</dbReference>
<feature type="domain" description="Pirin N-terminal" evidence="3">
    <location>
        <begin position="10"/>
        <end position="118"/>
    </location>
</feature>
<evidence type="ECO:0000313" key="5">
    <source>
        <dbReference type="EMBL" id="MFC3050693.1"/>
    </source>
</evidence>
<evidence type="ECO:0000259" key="4">
    <source>
        <dbReference type="Pfam" id="PF17954"/>
    </source>
</evidence>
<feature type="domain" description="Quercetin 2,3-dioxygenase C-terminal cupin" evidence="4">
    <location>
        <begin position="145"/>
        <end position="226"/>
    </location>
</feature>
<dbReference type="PIRSF" id="PIRSF006232">
    <property type="entry name" value="Pirin"/>
    <property type="match status" value="1"/>
</dbReference>
<reference evidence="6" key="1">
    <citation type="journal article" date="2019" name="Int. J. Syst. Evol. Microbiol.">
        <title>The Global Catalogue of Microorganisms (GCM) 10K type strain sequencing project: providing services to taxonomists for standard genome sequencing and annotation.</title>
        <authorList>
            <consortium name="The Broad Institute Genomics Platform"/>
            <consortium name="The Broad Institute Genome Sequencing Center for Infectious Disease"/>
            <person name="Wu L."/>
            <person name="Ma J."/>
        </authorList>
    </citation>
    <scope>NUCLEOTIDE SEQUENCE [LARGE SCALE GENOMIC DNA]</scope>
    <source>
        <strain evidence="6">KCTC 62164</strain>
    </source>
</reference>
<dbReference type="InterPro" id="IPR012093">
    <property type="entry name" value="Pirin"/>
</dbReference>
<sequence>MITVYPYEQLGRADHGWLDARHHFSFARYYNPSRKGFGTLRVINDDIVKAGAGFDTHPHRDMEIITYVRKGAITHKDSAGNVGRTEAGDLQVMSAGTGIFHSEFNLESEDTNLYQIWIEPSEKGVIPRWDMKQFPKEPVTDKLSLLVSGNNDAPLYIHQDAQIYGGRLTAGTSLTHSVKHQAYILVSEGSAQINTTTLKKGDGAEVTDTNSLAITALTDTEILIIDAPAAA</sequence>
<dbReference type="PANTHER" id="PTHR43212">
    <property type="entry name" value="QUERCETIN 2,3-DIOXYGENASE"/>
    <property type="match status" value="1"/>
</dbReference>
<dbReference type="PANTHER" id="PTHR43212:SF3">
    <property type="entry name" value="QUERCETIN 2,3-DIOXYGENASE"/>
    <property type="match status" value="1"/>
</dbReference>
<dbReference type="InterPro" id="IPR011051">
    <property type="entry name" value="RmlC_Cupin_sf"/>
</dbReference>
<evidence type="ECO:0000256" key="2">
    <source>
        <dbReference type="RuleBase" id="RU003457"/>
    </source>
</evidence>
<comment type="caution">
    <text evidence="5">The sequence shown here is derived from an EMBL/GenBank/DDBJ whole genome shotgun (WGS) entry which is preliminary data.</text>
</comment>